<accession>A0A8J4R288</accession>
<dbReference type="EMBL" id="JRKL02001375">
    <property type="protein sequence ID" value="KAF3964371.1"/>
    <property type="molecule type" value="Genomic_DNA"/>
</dbReference>
<dbReference type="InterPro" id="IPR006461">
    <property type="entry name" value="PLAC_motif_containing"/>
</dbReference>
<evidence type="ECO:0000313" key="2">
    <source>
        <dbReference type="Proteomes" id="UP000737018"/>
    </source>
</evidence>
<sequence>MASDRTWSTGLFDCCSDWHSCCLTCWCPCVAFGRTSEILDKGSSYCCVNGTLYTLLGIFTATSFVGPFYSCCYRTKLREQYLSGENHCEDFCTHCFCHFCALCQEYRELQNRGFDVSAGWRGNPHMHSKAVSMAPVVEGEMKRYASCVFDGDFRFCLVIIGGRDGLDMTQEHAINEDGQMGCC</sequence>
<evidence type="ECO:0000313" key="1">
    <source>
        <dbReference type="EMBL" id="KAF3964371.1"/>
    </source>
</evidence>
<reference evidence="1" key="1">
    <citation type="submission" date="2020-03" db="EMBL/GenBank/DDBJ databases">
        <title>Castanea mollissima Vanexum genome sequencing.</title>
        <authorList>
            <person name="Staton M."/>
        </authorList>
    </citation>
    <scope>NUCLEOTIDE SEQUENCE</scope>
    <source>
        <tissue evidence="1">Leaf</tissue>
    </source>
</reference>
<proteinExistence type="predicted"/>
<gene>
    <name evidence="1" type="ORF">CMV_011338</name>
</gene>
<keyword evidence="2" id="KW-1185">Reference proteome</keyword>
<organism evidence="1 2">
    <name type="scientific">Castanea mollissima</name>
    <name type="common">Chinese chestnut</name>
    <dbReference type="NCBI Taxonomy" id="60419"/>
    <lineage>
        <taxon>Eukaryota</taxon>
        <taxon>Viridiplantae</taxon>
        <taxon>Streptophyta</taxon>
        <taxon>Embryophyta</taxon>
        <taxon>Tracheophyta</taxon>
        <taxon>Spermatophyta</taxon>
        <taxon>Magnoliopsida</taxon>
        <taxon>eudicotyledons</taxon>
        <taxon>Gunneridae</taxon>
        <taxon>Pentapetalae</taxon>
        <taxon>rosids</taxon>
        <taxon>fabids</taxon>
        <taxon>Fagales</taxon>
        <taxon>Fagaceae</taxon>
        <taxon>Castanea</taxon>
    </lineage>
</organism>
<dbReference type="NCBIfam" id="TIGR01571">
    <property type="entry name" value="A_thal_Cys_rich"/>
    <property type="match status" value="1"/>
</dbReference>
<dbReference type="Proteomes" id="UP000737018">
    <property type="component" value="Unassembled WGS sequence"/>
</dbReference>
<protein>
    <submittedName>
        <fullName evidence="1">Uncharacterized protein</fullName>
    </submittedName>
</protein>
<dbReference type="PANTHER" id="PTHR15907">
    <property type="entry name" value="DUF614 FAMILY PROTEIN-RELATED"/>
    <property type="match status" value="1"/>
</dbReference>
<dbReference type="OrthoDB" id="1045822at2759"/>
<dbReference type="AlphaFoldDB" id="A0A8J4R288"/>
<name>A0A8J4R288_9ROSI</name>
<dbReference type="Pfam" id="PF04749">
    <property type="entry name" value="PLAC8"/>
    <property type="match status" value="1"/>
</dbReference>
<comment type="caution">
    <text evidence="1">The sequence shown here is derived from an EMBL/GenBank/DDBJ whole genome shotgun (WGS) entry which is preliminary data.</text>
</comment>